<name>A0ABT1R9B3_9HYPH</name>
<gene>
    <name evidence="1" type="ORF">GB927_016580</name>
</gene>
<reference evidence="1" key="1">
    <citation type="submission" date="2021-07" db="EMBL/GenBank/DDBJ databases">
        <title>Shinella sp. nov., a novel member of the genus Shinella from water.</title>
        <authorList>
            <person name="Deng Y."/>
        </authorList>
    </citation>
    <scope>NUCLEOTIDE SEQUENCE</scope>
    <source>
        <strain evidence="1">CPCC 100929</strain>
    </source>
</reference>
<keyword evidence="2" id="KW-1185">Reference proteome</keyword>
<proteinExistence type="predicted"/>
<evidence type="ECO:0000313" key="1">
    <source>
        <dbReference type="EMBL" id="MCQ4631669.1"/>
    </source>
</evidence>
<evidence type="ECO:0000313" key="2">
    <source>
        <dbReference type="Proteomes" id="UP000996601"/>
    </source>
</evidence>
<dbReference type="Proteomes" id="UP000996601">
    <property type="component" value="Unassembled WGS sequence"/>
</dbReference>
<dbReference type="EMBL" id="WHSB02000005">
    <property type="protein sequence ID" value="MCQ4631669.1"/>
    <property type="molecule type" value="Genomic_DNA"/>
</dbReference>
<organism evidence="1 2">
    <name type="scientific">Shinella lacus</name>
    <dbReference type="NCBI Taxonomy" id="2654216"/>
    <lineage>
        <taxon>Bacteria</taxon>
        <taxon>Pseudomonadati</taxon>
        <taxon>Pseudomonadota</taxon>
        <taxon>Alphaproteobacteria</taxon>
        <taxon>Hyphomicrobiales</taxon>
        <taxon>Rhizobiaceae</taxon>
        <taxon>Shinella</taxon>
    </lineage>
</organism>
<accession>A0ABT1R9B3</accession>
<sequence length="121" mass="13287">MGRLWICVLEVSADALVVLGALPIQGAGETHRKWFLVELTHPPYPSLMAIRGPIPTEEGENRFVRCEQELEAEFQALVWKAVAAGWDEGEACVAIASLADHHILAMHFGDQTSVAIRKLKG</sequence>
<protein>
    <submittedName>
        <fullName evidence="1">Uncharacterized protein</fullName>
    </submittedName>
</protein>
<comment type="caution">
    <text evidence="1">The sequence shown here is derived from an EMBL/GenBank/DDBJ whole genome shotgun (WGS) entry which is preliminary data.</text>
</comment>